<dbReference type="EMBL" id="CP011393">
    <property type="protein sequence ID" value="ANE41433.1"/>
    <property type="molecule type" value="Genomic_DNA"/>
</dbReference>
<name>A0A172T3L0_FERPE</name>
<dbReference type="KEGG" id="fng:JM64_05190"/>
<protein>
    <recommendedName>
        <fullName evidence="4">DUF4230 domain-containing protein</fullName>
    </recommendedName>
</protein>
<dbReference type="OrthoDB" id="574594at2"/>
<dbReference type="Proteomes" id="UP000077096">
    <property type="component" value="Chromosome"/>
</dbReference>
<dbReference type="AlphaFoldDB" id="A0A172T3L0"/>
<accession>A0A172T3L0</accession>
<sequence length="253" mass="29443">MHFVVRKFQGGGRILMKNLWNFLLLLIVLVVLFTVIFYYLGKVPVIGNVISLLSKLLNPFKHRVEVKIIGSVLYDIQQMGFLRLATVLMEDVVKTSDYEYELDSILDGKYTVDGIYIYRAKASYGIDLFKIEQNDVIIDESQKKITIHLPPIELLDSNINVERSETFNENYRSKILGTFEVGAIDKWVPLDIKEKVKSFCDEKAREKLTENIKYYIMSEDKYSEMKALAERYIRNLLSPHTEKGYTVEISFKE</sequence>
<organism evidence="2 3">
    <name type="scientific">Fervidobacterium pennivorans</name>
    <dbReference type="NCBI Taxonomy" id="93466"/>
    <lineage>
        <taxon>Bacteria</taxon>
        <taxon>Thermotogati</taxon>
        <taxon>Thermotogota</taxon>
        <taxon>Thermotogae</taxon>
        <taxon>Thermotogales</taxon>
        <taxon>Fervidobacteriaceae</taxon>
        <taxon>Fervidobacterium</taxon>
    </lineage>
</organism>
<keyword evidence="1" id="KW-0812">Transmembrane</keyword>
<evidence type="ECO:0000313" key="3">
    <source>
        <dbReference type="Proteomes" id="UP000077096"/>
    </source>
</evidence>
<gene>
    <name evidence="2" type="ORF">JM64_05190</name>
</gene>
<dbReference type="InterPro" id="IPR025324">
    <property type="entry name" value="DUF4230"/>
</dbReference>
<dbReference type="PATRIC" id="fig|93466.3.peg.1106"/>
<keyword evidence="1" id="KW-0472">Membrane</keyword>
<evidence type="ECO:0000313" key="2">
    <source>
        <dbReference type="EMBL" id="ANE41433.1"/>
    </source>
</evidence>
<keyword evidence="1" id="KW-1133">Transmembrane helix</keyword>
<evidence type="ECO:0000256" key="1">
    <source>
        <dbReference type="SAM" id="Phobius"/>
    </source>
</evidence>
<reference evidence="2 3" key="1">
    <citation type="submission" date="2014-08" db="EMBL/GenBank/DDBJ databases">
        <title>Fervidobacterium pennivorans DYC genome.</title>
        <authorList>
            <person name="Wushke S."/>
        </authorList>
    </citation>
    <scope>NUCLEOTIDE SEQUENCE [LARGE SCALE GENOMIC DNA]</scope>
    <source>
        <strain evidence="2 3">DYC</strain>
    </source>
</reference>
<proteinExistence type="predicted"/>
<evidence type="ECO:0008006" key="4">
    <source>
        <dbReference type="Google" id="ProtNLM"/>
    </source>
</evidence>
<dbReference type="Pfam" id="PF14014">
    <property type="entry name" value="DUF4230"/>
    <property type="match status" value="1"/>
</dbReference>
<feature type="transmembrane region" description="Helical" evidence="1">
    <location>
        <begin position="20"/>
        <end position="40"/>
    </location>
</feature>